<proteinExistence type="predicted"/>
<protein>
    <submittedName>
        <fullName evidence="1">Unannotated protein</fullName>
    </submittedName>
</protein>
<gene>
    <name evidence="1" type="ORF">UFOPK1961_00161</name>
    <name evidence="2" type="ORF">UFOPK3364_00160</name>
</gene>
<evidence type="ECO:0000313" key="1">
    <source>
        <dbReference type="EMBL" id="CAB4622413.1"/>
    </source>
</evidence>
<dbReference type="Pfam" id="PF01063">
    <property type="entry name" value="Aminotran_4"/>
    <property type="match status" value="1"/>
</dbReference>
<dbReference type="InterPro" id="IPR036038">
    <property type="entry name" value="Aminotransferase-like"/>
</dbReference>
<evidence type="ECO:0000313" key="2">
    <source>
        <dbReference type="EMBL" id="CAB4859342.1"/>
    </source>
</evidence>
<dbReference type="GO" id="GO:0003824">
    <property type="term" value="F:catalytic activity"/>
    <property type="evidence" value="ECO:0007669"/>
    <property type="project" value="InterPro"/>
</dbReference>
<organism evidence="1">
    <name type="scientific">freshwater metagenome</name>
    <dbReference type="NCBI Taxonomy" id="449393"/>
    <lineage>
        <taxon>unclassified sequences</taxon>
        <taxon>metagenomes</taxon>
        <taxon>ecological metagenomes</taxon>
    </lineage>
</organism>
<reference evidence="1" key="1">
    <citation type="submission" date="2020-05" db="EMBL/GenBank/DDBJ databases">
        <authorList>
            <person name="Chiriac C."/>
            <person name="Salcher M."/>
            <person name="Ghai R."/>
            <person name="Kavagutti S V."/>
        </authorList>
    </citation>
    <scope>NUCLEOTIDE SEQUENCE</scope>
</reference>
<dbReference type="SUPFAM" id="SSF56752">
    <property type="entry name" value="D-aminoacid aminotransferase-like PLP-dependent enzymes"/>
    <property type="match status" value="1"/>
</dbReference>
<sequence length="263" mass="28696">MVEARVFRWAGGSVVEEEWCDPHAGSVRVADSWLVVDGSAVNVAMHVARFTTSLAAVDPSLDAREFAADAVSMIPAEGRWFPRLEAIDYGDGAMLRFHLREAPDALTDVTLATAPRDPRTQPSVKGPDLAGLGALRRDLDIGEAVILDDGFIAEGAWSSIVWWADDTLHVVDSAIPRLPSVTERTIRDHAASIGSTVVPARVGPEDLDGAEVWTLSALHGIRVATEWRDGPALQIEPGRVDYWRQEYLNRREALDPGEVRSQS</sequence>
<dbReference type="EMBL" id="CAEZVJ010000009">
    <property type="protein sequence ID" value="CAB4622413.1"/>
    <property type="molecule type" value="Genomic_DNA"/>
</dbReference>
<dbReference type="InterPro" id="IPR001544">
    <property type="entry name" value="Aminotrans_IV"/>
</dbReference>
<dbReference type="EMBL" id="CAFBLO010000007">
    <property type="protein sequence ID" value="CAB4859342.1"/>
    <property type="molecule type" value="Genomic_DNA"/>
</dbReference>
<dbReference type="Gene3D" id="3.20.10.10">
    <property type="entry name" value="D-amino Acid Aminotransferase, subunit A, domain 2"/>
    <property type="match status" value="1"/>
</dbReference>
<dbReference type="InterPro" id="IPR043132">
    <property type="entry name" value="BCAT-like_C"/>
</dbReference>
<accession>A0A6J6ID56</accession>
<dbReference type="AlphaFoldDB" id="A0A6J6ID56"/>
<name>A0A6J6ID56_9ZZZZ</name>